<reference evidence="3" key="1">
    <citation type="journal article" date="2017" name="Front. Plant Sci.">
        <title>Climate Clever Clovers: New Paradigm to Reduce the Environmental Footprint of Ruminants by Breeding Low Methanogenic Forages Utilizing Haplotype Variation.</title>
        <authorList>
            <person name="Kaur P."/>
            <person name="Appels R."/>
            <person name="Bayer P.E."/>
            <person name="Keeble-Gagnere G."/>
            <person name="Wang J."/>
            <person name="Hirakawa H."/>
            <person name="Shirasawa K."/>
            <person name="Vercoe P."/>
            <person name="Stefanova K."/>
            <person name="Durmic Z."/>
            <person name="Nichols P."/>
            <person name="Revell C."/>
            <person name="Isobe S.N."/>
            <person name="Edwards D."/>
            <person name="Erskine W."/>
        </authorList>
    </citation>
    <scope>NUCLEOTIDE SEQUENCE [LARGE SCALE GENOMIC DNA]</scope>
    <source>
        <strain evidence="3">cv. Daliak</strain>
    </source>
</reference>
<keyword evidence="3" id="KW-1185">Reference proteome</keyword>
<evidence type="ECO:0000313" key="2">
    <source>
        <dbReference type="EMBL" id="GAU26532.1"/>
    </source>
</evidence>
<feature type="region of interest" description="Disordered" evidence="1">
    <location>
        <begin position="1"/>
        <end position="23"/>
    </location>
</feature>
<dbReference type="EMBL" id="DF973337">
    <property type="protein sequence ID" value="GAU26532.1"/>
    <property type="molecule type" value="Genomic_DNA"/>
</dbReference>
<sequence length="117" mass="12871">MTLITDEAPPHHSKPPDLRQNTTSAEITSIVLPVLPPRDQLTRARTNTTTWTPPKARQKPLKGRHCQKGTDLDLPLPKPSASTVGKIGGADGQANRRTIHHRSYISIVVTLDLKENT</sequence>
<name>A0A2Z6MMS1_TRISU</name>
<accession>A0A2Z6MMS1</accession>
<gene>
    <name evidence="2" type="ORF">TSUD_361650</name>
</gene>
<evidence type="ECO:0000313" key="3">
    <source>
        <dbReference type="Proteomes" id="UP000242715"/>
    </source>
</evidence>
<organism evidence="2 3">
    <name type="scientific">Trifolium subterraneum</name>
    <name type="common">Subterranean clover</name>
    <dbReference type="NCBI Taxonomy" id="3900"/>
    <lineage>
        <taxon>Eukaryota</taxon>
        <taxon>Viridiplantae</taxon>
        <taxon>Streptophyta</taxon>
        <taxon>Embryophyta</taxon>
        <taxon>Tracheophyta</taxon>
        <taxon>Spermatophyta</taxon>
        <taxon>Magnoliopsida</taxon>
        <taxon>eudicotyledons</taxon>
        <taxon>Gunneridae</taxon>
        <taxon>Pentapetalae</taxon>
        <taxon>rosids</taxon>
        <taxon>fabids</taxon>
        <taxon>Fabales</taxon>
        <taxon>Fabaceae</taxon>
        <taxon>Papilionoideae</taxon>
        <taxon>50 kb inversion clade</taxon>
        <taxon>NPAAA clade</taxon>
        <taxon>Hologalegina</taxon>
        <taxon>IRL clade</taxon>
        <taxon>Trifolieae</taxon>
        <taxon>Trifolium</taxon>
    </lineage>
</organism>
<dbReference type="AlphaFoldDB" id="A0A2Z6MMS1"/>
<dbReference type="Proteomes" id="UP000242715">
    <property type="component" value="Unassembled WGS sequence"/>
</dbReference>
<feature type="compositionally biased region" description="Basic and acidic residues" evidence="1">
    <location>
        <begin position="8"/>
        <end position="17"/>
    </location>
</feature>
<feature type="compositionally biased region" description="Basic residues" evidence="1">
    <location>
        <begin position="56"/>
        <end position="67"/>
    </location>
</feature>
<proteinExistence type="predicted"/>
<protein>
    <submittedName>
        <fullName evidence="2">Uncharacterized protein</fullName>
    </submittedName>
</protein>
<evidence type="ECO:0000256" key="1">
    <source>
        <dbReference type="SAM" id="MobiDB-lite"/>
    </source>
</evidence>
<feature type="region of interest" description="Disordered" evidence="1">
    <location>
        <begin position="40"/>
        <end position="95"/>
    </location>
</feature>
<feature type="compositionally biased region" description="Low complexity" evidence="1">
    <location>
        <begin position="43"/>
        <end position="52"/>
    </location>
</feature>